<name>A0ACC3MAF1_9PEZI</name>
<keyword evidence="2" id="KW-1185">Reference proteome</keyword>
<gene>
    <name evidence="1" type="ORF">LTR37_021225</name>
</gene>
<reference evidence="1" key="1">
    <citation type="submission" date="2023-07" db="EMBL/GenBank/DDBJ databases">
        <title>Black Yeasts Isolated from many extreme environments.</title>
        <authorList>
            <person name="Coleine C."/>
            <person name="Stajich J.E."/>
            <person name="Selbmann L."/>
        </authorList>
    </citation>
    <scope>NUCLEOTIDE SEQUENCE</scope>
    <source>
        <strain evidence="1">CCFEE 5714</strain>
    </source>
</reference>
<dbReference type="EMBL" id="JAUTXU010000450">
    <property type="protein sequence ID" value="KAK3680470.1"/>
    <property type="molecule type" value="Genomic_DNA"/>
</dbReference>
<protein>
    <submittedName>
        <fullName evidence="1">Uncharacterized protein</fullName>
    </submittedName>
</protein>
<evidence type="ECO:0000313" key="2">
    <source>
        <dbReference type="Proteomes" id="UP001281147"/>
    </source>
</evidence>
<proteinExistence type="predicted"/>
<sequence>MDFLPDWVAQLAGNHEALRTYGPYARQAYSYISTIKSYLLPLIDQVSRKPDLATIALLLVILFVSLKILNMLWHSVMFWVRTVRGILFYGGLMALGLWMYTRGPGGVAADVQYWWSVWNQEHVYWRERERAARMMKQGPGSGGGAVRGGWV</sequence>
<evidence type="ECO:0000313" key="1">
    <source>
        <dbReference type="EMBL" id="KAK3680470.1"/>
    </source>
</evidence>
<dbReference type="Proteomes" id="UP001281147">
    <property type="component" value="Unassembled WGS sequence"/>
</dbReference>
<accession>A0ACC3MAF1</accession>
<organism evidence="1 2">
    <name type="scientific">Vermiconidia calcicola</name>
    <dbReference type="NCBI Taxonomy" id="1690605"/>
    <lineage>
        <taxon>Eukaryota</taxon>
        <taxon>Fungi</taxon>
        <taxon>Dikarya</taxon>
        <taxon>Ascomycota</taxon>
        <taxon>Pezizomycotina</taxon>
        <taxon>Dothideomycetes</taxon>
        <taxon>Dothideomycetidae</taxon>
        <taxon>Mycosphaerellales</taxon>
        <taxon>Extremaceae</taxon>
        <taxon>Vermiconidia</taxon>
    </lineage>
</organism>
<comment type="caution">
    <text evidence="1">The sequence shown here is derived from an EMBL/GenBank/DDBJ whole genome shotgun (WGS) entry which is preliminary data.</text>
</comment>